<evidence type="ECO:0000313" key="2">
    <source>
        <dbReference type="Proteomes" id="UP001732700"/>
    </source>
</evidence>
<organism evidence="1 2">
    <name type="scientific">Avena sativa</name>
    <name type="common">Oat</name>
    <dbReference type="NCBI Taxonomy" id="4498"/>
    <lineage>
        <taxon>Eukaryota</taxon>
        <taxon>Viridiplantae</taxon>
        <taxon>Streptophyta</taxon>
        <taxon>Embryophyta</taxon>
        <taxon>Tracheophyta</taxon>
        <taxon>Spermatophyta</taxon>
        <taxon>Magnoliopsida</taxon>
        <taxon>Liliopsida</taxon>
        <taxon>Poales</taxon>
        <taxon>Poaceae</taxon>
        <taxon>BOP clade</taxon>
        <taxon>Pooideae</taxon>
        <taxon>Poodae</taxon>
        <taxon>Poeae</taxon>
        <taxon>Poeae Chloroplast Group 1 (Aveneae type)</taxon>
        <taxon>Aveninae</taxon>
        <taxon>Avena</taxon>
    </lineage>
</organism>
<protein>
    <submittedName>
        <fullName evidence="1">Uncharacterized protein</fullName>
    </submittedName>
</protein>
<evidence type="ECO:0000313" key="1">
    <source>
        <dbReference type="EnsemblPlants" id="AVESA.00010b.r2.1DG0183050.1.CDS.1"/>
    </source>
</evidence>
<dbReference type="EnsemblPlants" id="AVESA.00010b.r2.1DG0183050.1">
    <property type="protein sequence ID" value="AVESA.00010b.r2.1DG0183050.1.CDS.1"/>
    <property type="gene ID" value="AVESA.00010b.r2.1DG0183050"/>
</dbReference>
<dbReference type="Proteomes" id="UP001732700">
    <property type="component" value="Chromosome 1D"/>
</dbReference>
<reference evidence="1" key="2">
    <citation type="submission" date="2025-09" db="UniProtKB">
        <authorList>
            <consortium name="EnsemblPlants"/>
        </authorList>
    </citation>
    <scope>IDENTIFICATION</scope>
</reference>
<accession>A0ACD5U5G3</accession>
<sequence length="201" mass="21753">MANEWRALALTVSDTLLEANTLAEALRLIGLAITMLEAQDESLTAYRLGLADGYLQPGLAGVPLTALLEDARREIKRCGALHGLADRVFPFGWEGMGIALSAEEAQTWGRHSTDAIRNADDAQMSLCNGASFAKAAVDAGGVAMALPKGDIVQRAWLLAAEQLLDKAIVELCRARRHVRGMQHALSMLFTFFFSIMPLDID</sequence>
<proteinExistence type="predicted"/>
<name>A0ACD5U5G3_AVESA</name>
<keyword evidence="2" id="KW-1185">Reference proteome</keyword>
<reference evidence="1" key="1">
    <citation type="submission" date="2021-05" db="EMBL/GenBank/DDBJ databases">
        <authorList>
            <person name="Scholz U."/>
            <person name="Mascher M."/>
            <person name="Fiebig A."/>
        </authorList>
    </citation>
    <scope>NUCLEOTIDE SEQUENCE [LARGE SCALE GENOMIC DNA]</scope>
</reference>